<dbReference type="PANTHER" id="PTHR33408">
    <property type="entry name" value="TRANSPOSASE"/>
    <property type="match status" value="1"/>
</dbReference>
<keyword evidence="4" id="KW-1185">Reference proteome</keyword>
<dbReference type="Pfam" id="PF13751">
    <property type="entry name" value="DDE_Tnp_1_6"/>
    <property type="match status" value="1"/>
</dbReference>
<reference evidence="2 4" key="1">
    <citation type="submission" date="2021-06" db="EMBL/GenBank/DDBJ databases">
        <title>Bacillus sp. RD4P76, an endophyte from a halophyte.</title>
        <authorList>
            <person name="Sun J.-Q."/>
        </authorList>
    </citation>
    <scope>NUCLEOTIDE SEQUENCE [LARGE SCALE GENOMIC DNA]</scope>
    <source>
        <strain evidence="2 4">JCM 17098</strain>
    </source>
</reference>
<organism evidence="2 4">
    <name type="scientific">Evansella alkalicola</name>
    <dbReference type="NCBI Taxonomy" id="745819"/>
    <lineage>
        <taxon>Bacteria</taxon>
        <taxon>Bacillati</taxon>
        <taxon>Bacillota</taxon>
        <taxon>Bacilli</taxon>
        <taxon>Bacillales</taxon>
        <taxon>Bacillaceae</taxon>
        <taxon>Evansella</taxon>
    </lineage>
</organism>
<evidence type="ECO:0000313" key="3">
    <source>
        <dbReference type="EMBL" id="MBU9723047.1"/>
    </source>
</evidence>
<comment type="caution">
    <text evidence="2">The sequence shown here is derived from an EMBL/GenBank/DDBJ whole genome shotgun (WGS) entry which is preliminary data.</text>
</comment>
<dbReference type="EMBL" id="JAHQCR010000068">
    <property type="protein sequence ID" value="MBU9723047.1"/>
    <property type="molecule type" value="Genomic_DNA"/>
</dbReference>
<evidence type="ECO:0000313" key="2">
    <source>
        <dbReference type="EMBL" id="MBU9721720.1"/>
    </source>
</evidence>
<dbReference type="PANTHER" id="PTHR33408:SF2">
    <property type="entry name" value="TRANSPOSASE DDE DOMAIN-CONTAINING PROTEIN"/>
    <property type="match status" value="1"/>
</dbReference>
<sequence>ATKKSGINIKEVFADKAYFRKPLLDELEELKITPYIPVSPLIYRIDESKYTYNKDADEWQCSYGNATEKKKYFKTSNKNGTFEGYKYYFEINQCKTCPLHDECAGKAARKILKLGKNTAEFYDISQYQKTEEFIEKYKERASIEGKIGEVKRFNGLYRARGYGRLSVSKQSKLTAIAANIKRIAALVSE</sequence>
<protein>
    <submittedName>
        <fullName evidence="2">Transposase</fullName>
    </submittedName>
</protein>
<evidence type="ECO:0000259" key="1">
    <source>
        <dbReference type="Pfam" id="PF13751"/>
    </source>
</evidence>
<evidence type="ECO:0000313" key="4">
    <source>
        <dbReference type="Proteomes" id="UP000790580"/>
    </source>
</evidence>
<feature type="non-terminal residue" evidence="2">
    <location>
        <position position="1"/>
    </location>
</feature>
<dbReference type="EMBL" id="JAHQCR010000043">
    <property type="protein sequence ID" value="MBU9721720.1"/>
    <property type="molecule type" value="Genomic_DNA"/>
</dbReference>
<gene>
    <name evidence="2" type="ORF">KS407_09725</name>
    <name evidence="3" type="ORF">KS407_16630</name>
</gene>
<dbReference type="Proteomes" id="UP000790580">
    <property type="component" value="Unassembled WGS sequence"/>
</dbReference>
<accession>A0ABS6JTH3</accession>
<name>A0ABS6JTH3_9BACI</name>
<dbReference type="InterPro" id="IPR025668">
    <property type="entry name" value="Tnp_DDE_dom"/>
</dbReference>
<feature type="domain" description="Transposase DDE" evidence="1">
    <location>
        <begin position="72"/>
        <end position="183"/>
    </location>
</feature>
<proteinExistence type="predicted"/>